<name>A0AAW4MTW8_9FIRM</name>
<dbReference type="EMBL" id="JAHOEF010000132">
    <property type="protein sequence ID" value="MBV3383761.1"/>
    <property type="molecule type" value="Genomic_DNA"/>
</dbReference>
<organism evidence="5 7">
    <name type="scientific">Catenibacterium mitsuokai</name>
    <dbReference type="NCBI Taxonomy" id="100886"/>
    <lineage>
        <taxon>Bacteria</taxon>
        <taxon>Bacillati</taxon>
        <taxon>Bacillota</taxon>
        <taxon>Erysipelotrichia</taxon>
        <taxon>Erysipelotrichales</taxon>
        <taxon>Coprobacillaceae</taxon>
        <taxon>Catenibacterium</taxon>
    </lineage>
</organism>
<evidence type="ECO:0000259" key="4">
    <source>
        <dbReference type="SMART" id="SM00382"/>
    </source>
</evidence>
<evidence type="ECO:0000313" key="6">
    <source>
        <dbReference type="EMBL" id="MBV3393798.1"/>
    </source>
</evidence>
<proteinExistence type="inferred from homology"/>
<dbReference type="PANTHER" id="PTHR30050:SF4">
    <property type="entry name" value="ATP-BINDING PROTEIN RV3427C IN INSERTION SEQUENCE-RELATED"/>
    <property type="match status" value="1"/>
</dbReference>
<comment type="caution">
    <text evidence="5">The sequence shown here is derived from an EMBL/GenBank/DDBJ whole genome shotgun (WGS) entry which is preliminary data.</text>
</comment>
<evidence type="ECO:0000313" key="7">
    <source>
        <dbReference type="Proteomes" id="UP001196408"/>
    </source>
</evidence>
<dbReference type="GO" id="GO:0005524">
    <property type="term" value="F:ATP binding"/>
    <property type="evidence" value="ECO:0007669"/>
    <property type="project" value="InterPro"/>
</dbReference>
<reference evidence="5 8" key="1">
    <citation type="submission" date="2021-06" db="EMBL/GenBank/DDBJ databases">
        <title>Collection of gut derived symbiotic bacterial strains cultured from healthy donors.</title>
        <authorList>
            <person name="Lin H."/>
            <person name="Littmann E."/>
            <person name="Pamer E.G."/>
        </authorList>
    </citation>
    <scope>NUCLEOTIDE SEQUENCE</scope>
    <source>
        <strain evidence="6 8">MSK.21.70</strain>
        <strain evidence="5">MSK.21.82</strain>
    </source>
</reference>
<dbReference type="PIRSF" id="PIRSF003073">
    <property type="entry name" value="DNAC_TnpB_IstB"/>
    <property type="match status" value="1"/>
</dbReference>
<dbReference type="InterPro" id="IPR002611">
    <property type="entry name" value="IstB_ATP-bd"/>
</dbReference>
<dbReference type="CDD" id="cd00009">
    <property type="entry name" value="AAA"/>
    <property type="match status" value="1"/>
</dbReference>
<dbReference type="Proteomes" id="UP001196408">
    <property type="component" value="Unassembled WGS sequence"/>
</dbReference>
<dbReference type="InterPro" id="IPR047661">
    <property type="entry name" value="IstB"/>
</dbReference>
<dbReference type="AlphaFoldDB" id="A0AAW4MTW8"/>
<keyword evidence="3" id="KW-0067">ATP-binding</keyword>
<dbReference type="Pfam" id="PF01695">
    <property type="entry name" value="IstB_IS21"/>
    <property type="match status" value="1"/>
</dbReference>
<accession>A0AAW4MTW8</accession>
<dbReference type="NCBIfam" id="NF038214">
    <property type="entry name" value="IS21_help_AAA"/>
    <property type="match status" value="1"/>
</dbReference>
<dbReference type="EMBL" id="JAHOEL010000135">
    <property type="protein sequence ID" value="MBV3393798.1"/>
    <property type="molecule type" value="Genomic_DNA"/>
</dbReference>
<evidence type="ECO:0000256" key="1">
    <source>
        <dbReference type="ARBA" id="ARBA00008059"/>
    </source>
</evidence>
<dbReference type="InterPro" id="IPR028350">
    <property type="entry name" value="DNAC/IstB-like"/>
</dbReference>
<evidence type="ECO:0000313" key="5">
    <source>
        <dbReference type="EMBL" id="MBV3383761.1"/>
    </source>
</evidence>
<sequence length="257" mass="30091">MARIITEEETMSSQDTVKKLRQMRLPVIAEQYEIQISDPSYNQLSFEERFNALIDMEYESRVNHTITKYIKDAHFYDSTASIEDINYNPDRKLNRSQMEELATNNYIERGLNIIFVGASGCGKTWLSNALGVHACRNRKTVLYIRLPELFSKFEEKRIQGKYNEYLKRLGKYDLLIIDEFLLKPTNESERSDLLELMEIRCNKKSTIFCSQYSFDGWHQLLDGGPIADAILDRIINSSYLITLHGKSLREEYSRIKQ</sequence>
<protein>
    <submittedName>
        <fullName evidence="5">IS21-like element helper ATPase IstB</fullName>
    </submittedName>
</protein>
<feature type="domain" description="AAA+ ATPase" evidence="4">
    <location>
        <begin position="109"/>
        <end position="242"/>
    </location>
</feature>
<evidence type="ECO:0000256" key="2">
    <source>
        <dbReference type="ARBA" id="ARBA00022741"/>
    </source>
</evidence>
<keyword evidence="8" id="KW-1185">Reference proteome</keyword>
<dbReference type="InterPro" id="IPR003593">
    <property type="entry name" value="AAA+_ATPase"/>
</dbReference>
<evidence type="ECO:0000256" key="3">
    <source>
        <dbReference type="ARBA" id="ARBA00022840"/>
    </source>
</evidence>
<dbReference type="SMART" id="SM00382">
    <property type="entry name" value="AAA"/>
    <property type="match status" value="1"/>
</dbReference>
<dbReference type="GO" id="GO:0006260">
    <property type="term" value="P:DNA replication"/>
    <property type="evidence" value="ECO:0007669"/>
    <property type="project" value="TreeGrafter"/>
</dbReference>
<gene>
    <name evidence="5" type="primary">istB</name>
    <name evidence="5" type="ORF">KSV97_11190</name>
    <name evidence="6" type="ORF">KSW06_11220</name>
</gene>
<evidence type="ECO:0000313" key="8">
    <source>
        <dbReference type="Proteomes" id="UP001197492"/>
    </source>
</evidence>
<comment type="similarity">
    <text evidence="1">Belongs to the IS21/IS1162 putative ATP-binding protein family.</text>
</comment>
<dbReference type="PANTHER" id="PTHR30050">
    <property type="entry name" value="CHROMOSOMAL REPLICATION INITIATOR PROTEIN DNAA"/>
    <property type="match status" value="1"/>
</dbReference>
<keyword evidence="2" id="KW-0547">Nucleotide-binding</keyword>
<dbReference type="Proteomes" id="UP001197492">
    <property type="component" value="Unassembled WGS sequence"/>
</dbReference>